<dbReference type="Pfam" id="PF06078">
    <property type="entry name" value="DUF937"/>
    <property type="match status" value="1"/>
</dbReference>
<proteinExistence type="predicted"/>
<dbReference type="EMBL" id="LSRP01000024">
    <property type="protein sequence ID" value="OJG00589.1"/>
    <property type="molecule type" value="Genomic_DNA"/>
</dbReference>
<organism evidence="1 2">
    <name type="scientific">Pararhizobium antarcticum</name>
    <dbReference type="NCBI Taxonomy" id="1798805"/>
    <lineage>
        <taxon>Bacteria</taxon>
        <taxon>Pseudomonadati</taxon>
        <taxon>Pseudomonadota</taxon>
        <taxon>Alphaproteobacteria</taxon>
        <taxon>Hyphomicrobiales</taxon>
        <taxon>Rhizobiaceae</taxon>
        <taxon>Rhizobium/Agrobacterium group</taxon>
        <taxon>Pararhizobium</taxon>
    </lineage>
</organism>
<reference evidence="1 2" key="1">
    <citation type="submission" date="2016-02" db="EMBL/GenBank/DDBJ databases">
        <title>Genome sequencing of a beta-galactosidase producing bacteria Rhizobium sp. 59.</title>
        <authorList>
            <person name="Wang D."/>
            <person name="Kot W."/>
            <person name="Qin Y."/>
            <person name="Hansen L."/>
            <person name="Naqvi K."/>
            <person name="Rensing C."/>
        </authorList>
    </citation>
    <scope>NUCLEOTIDE SEQUENCE [LARGE SCALE GENOMIC DNA]</scope>
    <source>
        <strain evidence="1 2">59</strain>
    </source>
</reference>
<gene>
    <name evidence="1" type="ORF">AX760_10525</name>
</gene>
<dbReference type="OrthoDB" id="5526542at2"/>
<comment type="caution">
    <text evidence="1">The sequence shown here is derived from an EMBL/GenBank/DDBJ whole genome shotgun (WGS) entry which is preliminary data.</text>
</comment>
<dbReference type="RefSeq" id="WP_071831424.1">
    <property type="nucleotide sequence ID" value="NZ_LSRP01000024.1"/>
</dbReference>
<name>A0A657LYJ6_9HYPH</name>
<dbReference type="InterPro" id="IPR009282">
    <property type="entry name" value="DUF937"/>
</dbReference>
<protein>
    <recommendedName>
        <fullName evidence="3">DUF937 domain-containing protein</fullName>
    </recommendedName>
</protein>
<keyword evidence="2" id="KW-1185">Reference proteome</keyword>
<evidence type="ECO:0000313" key="1">
    <source>
        <dbReference type="EMBL" id="OJG00589.1"/>
    </source>
</evidence>
<evidence type="ECO:0008006" key="3">
    <source>
        <dbReference type="Google" id="ProtNLM"/>
    </source>
</evidence>
<evidence type="ECO:0000313" key="2">
    <source>
        <dbReference type="Proteomes" id="UP000182661"/>
    </source>
</evidence>
<dbReference type="AlphaFoldDB" id="A0A657LYJ6"/>
<accession>A0A657LYJ6</accession>
<dbReference type="Proteomes" id="UP000182661">
    <property type="component" value="Unassembled WGS sequence"/>
</dbReference>
<sequence length="287" mass="30838">MVPLFDMMMQAQNGNAMDVLARQFGLAQEQVAKATAALMPAFSTALKRNSANPYDFGALLQAMTSGNHAQYFEDMTKAFTPQGMNDGNGVLGQLFGSKEMSRAIAAQAAQMTGIGQEIYKQILPVVASAIMGGLFKQATGQMGNPMANPMAGVMGGQMGSMQNPFANTPMEEMMKPWMEASGFAKKPEAAANPFDNPFTQAMQGFFTTNKAQDKPAGAPDMFGANPFFKAFQDMMAGSEPAKKAAANPMAPFAEMFSSMFDSGLEAQKEYQKSIDGLFDTYRKNTTV</sequence>